<gene>
    <name evidence="2" type="ORF">THSYN_09790</name>
</gene>
<keyword evidence="3" id="KW-1185">Reference proteome</keyword>
<accession>A0A2K8U6L6</accession>
<dbReference type="InterPro" id="IPR011528">
    <property type="entry name" value="NERD"/>
</dbReference>
<dbReference type="Pfam" id="PF08378">
    <property type="entry name" value="NERD"/>
    <property type="match status" value="1"/>
</dbReference>
<dbReference type="AlphaFoldDB" id="A0A2K8U6L6"/>
<dbReference type="OrthoDB" id="9801841at2"/>
<dbReference type="Proteomes" id="UP000232638">
    <property type="component" value="Chromosome"/>
</dbReference>
<sequence>MVRHILCGTFVNESERLACARLFAKLQAAPGDWIILSNLNHAQHPSVRSDEIDAVVIGPPGVFVLDSFQEAEGYPGELVFYSLVDPAAPTLSERRKDSGCDLPARLAYAQAASLLTLFEPGEQLADQVRGILELGCAPNPSDRPPLDDLAQALADLAPAEAPAAPPSLPPADYWDEDTVVDFQQSRYKIVGRLLGKGGIGLTFKVVELDAHSDEKFGTYVAKLVRDAADGEAAILAYKPKNLIVQGGTLVLTDYDTVALAGEAARGGTFPYTSRLGPRAPRVGHLEMRRC</sequence>
<dbReference type="EMBL" id="CP020370">
    <property type="protein sequence ID" value="AUB81213.1"/>
    <property type="molecule type" value="Genomic_DNA"/>
</dbReference>
<protein>
    <recommendedName>
        <fullName evidence="1">NERD domain-containing protein</fullName>
    </recommendedName>
</protein>
<evidence type="ECO:0000259" key="1">
    <source>
        <dbReference type="Pfam" id="PF08378"/>
    </source>
</evidence>
<dbReference type="RefSeq" id="WP_100918990.1">
    <property type="nucleotide sequence ID" value="NZ_CP020370.1"/>
</dbReference>
<reference evidence="2 3" key="1">
    <citation type="submission" date="2017-03" db="EMBL/GenBank/DDBJ databases">
        <title>Complete genome sequence of Candidatus 'Thiodictyon syntrophicum' sp. nov. strain Cad16T, a photolithoautotroph purple sulfur bacterium isolated from an alpine meromictic lake.</title>
        <authorList>
            <person name="Luedin S.M."/>
            <person name="Pothier J.F."/>
            <person name="Danza F."/>
            <person name="Storelli N."/>
            <person name="Wittwer M."/>
            <person name="Tonolla M."/>
        </authorList>
    </citation>
    <scope>NUCLEOTIDE SEQUENCE [LARGE SCALE GENOMIC DNA]</scope>
    <source>
        <strain evidence="2 3">Cad16T</strain>
    </source>
</reference>
<feature type="domain" description="NERD" evidence="1">
    <location>
        <begin position="22"/>
        <end position="67"/>
    </location>
</feature>
<organism evidence="2 3">
    <name type="scientific">Candidatus Thiodictyon syntrophicum</name>
    <dbReference type="NCBI Taxonomy" id="1166950"/>
    <lineage>
        <taxon>Bacteria</taxon>
        <taxon>Pseudomonadati</taxon>
        <taxon>Pseudomonadota</taxon>
        <taxon>Gammaproteobacteria</taxon>
        <taxon>Chromatiales</taxon>
        <taxon>Chromatiaceae</taxon>
        <taxon>Thiodictyon</taxon>
    </lineage>
</organism>
<dbReference type="KEGG" id="tsy:THSYN_09790"/>
<name>A0A2K8U6L6_9GAMM</name>
<proteinExistence type="predicted"/>
<evidence type="ECO:0000313" key="2">
    <source>
        <dbReference type="EMBL" id="AUB81213.1"/>
    </source>
</evidence>
<evidence type="ECO:0000313" key="3">
    <source>
        <dbReference type="Proteomes" id="UP000232638"/>
    </source>
</evidence>